<gene>
    <name evidence="7" type="ORF">HaLaN_14379</name>
</gene>
<accession>A0A699ZFK8</accession>
<comment type="caution">
    <text evidence="7">The sequence shown here is derived from an EMBL/GenBank/DDBJ whole genome shotgun (WGS) entry which is preliminary data.</text>
</comment>
<name>A0A699ZFK8_HAELA</name>
<reference evidence="7 8" key="1">
    <citation type="submission" date="2020-02" db="EMBL/GenBank/DDBJ databases">
        <title>Draft genome sequence of Haematococcus lacustris strain NIES-144.</title>
        <authorList>
            <person name="Morimoto D."/>
            <person name="Nakagawa S."/>
            <person name="Yoshida T."/>
            <person name="Sawayama S."/>
        </authorList>
    </citation>
    <scope>NUCLEOTIDE SEQUENCE [LARGE SCALE GENOMIC DNA]</scope>
    <source>
        <strain evidence="7 8">NIES-144</strain>
    </source>
</reference>
<dbReference type="PANTHER" id="PTHR11571">
    <property type="entry name" value="GLUTATHIONE S-TRANSFERASE"/>
    <property type="match status" value="1"/>
</dbReference>
<dbReference type="Proteomes" id="UP000485058">
    <property type="component" value="Unassembled WGS sequence"/>
</dbReference>
<dbReference type="Gene3D" id="1.20.1050.10">
    <property type="match status" value="1"/>
</dbReference>
<evidence type="ECO:0000256" key="1">
    <source>
        <dbReference type="ARBA" id="ARBA00003701"/>
    </source>
</evidence>
<dbReference type="EMBL" id="BLLF01001187">
    <property type="protein sequence ID" value="GFH17694.1"/>
    <property type="molecule type" value="Genomic_DNA"/>
</dbReference>
<evidence type="ECO:0000259" key="6">
    <source>
        <dbReference type="PROSITE" id="PS50404"/>
    </source>
</evidence>
<evidence type="ECO:0000313" key="7">
    <source>
        <dbReference type="EMBL" id="GFH17694.1"/>
    </source>
</evidence>
<sequence>MSTKPTLFYFPLRGRGEVMKLILAYKGVEYDVVPDMPDMKTNKTLYPFGQCPRYKDGELDMCQSNTIIRYLGRKYGLEGKTEADKVVVDMMVEAVESLRSKYVELIYVNKLSDEAKAVFNSTHISKASVDGRNGGAHLDYLAAFIRNGKDGLLTGELTVGDLAIWDLLDTLMRILKDEITAE</sequence>
<evidence type="ECO:0000256" key="5">
    <source>
        <dbReference type="ARBA" id="ARBA00047960"/>
    </source>
</evidence>
<evidence type="ECO:0000256" key="2">
    <source>
        <dbReference type="ARBA" id="ARBA00005861"/>
    </source>
</evidence>
<comment type="function">
    <text evidence="1">Conjugation of reduced glutathione to a wide number of exogenous and endogenous hydrophobic electrophiles.</text>
</comment>
<comment type="similarity">
    <text evidence="2">Belongs to the GST superfamily. Mu family.</text>
</comment>
<feature type="non-terminal residue" evidence="7">
    <location>
        <position position="182"/>
    </location>
</feature>
<keyword evidence="4" id="KW-0808">Transferase</keyword>
<evidence type="ECO:0000256" key="3">
    <source>
        <dbReference type="ARBA" id="ARBA00012452"/>
    </source>
</evidence>
<organism evidence="7 8">
    <name type="scientific">Haematococcus lacustris</name>
    <name type="common">Green alga</name>
    <name type="synonym">Haematococcus pluvialis</name>
    <dbReference type="NCBI Taxonomy" id="44745"/>
    <lineage>
        <taxon>Eukaryota</taxon>
        <taxon>Viridiplantae</taxon>
        <taxon>Chlorophyta</taxon>
        <taxon>core chlorophytes</taxon>
        <taxon>Chlorophyceae</taxon>
        <taxon>CS clade</taxon>
        <taxon>Chlamydomonadales</taxon>
        <taxon>Haematococcaceae</taxon>
        <taxon>Haematococcus</taxon>
    </lineage>
</organism>
<dbReference type="InterPro" id="IPR050213">
    <property type="entry name" value="GST_superfamily"/>
</dbReference>
<proteinExistence type="inferred from homology"/>
<dbReference type="SUPFAM" id="SSF47616">
    <property type="entry name" value="GST C-terminal domain-like"/>
    <property type="match status" value="1"/>
</dbReference>
<dbReference type="AlphaFoldDB" id="A0A699ZFK8"/>
<dbReference type="EC" id="2.5.1.18" evidence="3"/>
<protein>
    <recommendedName>
        <fullName evidence="3">glutathione transferase</fullName>
        <ecNumber evidence="3">2.5.1.18</ecNumber>
    </recommendedName>
</protein>
<dbReference type="PANTHER" id="PTHR11571:SF222">
    <property type="entry name" value="GLUTATHIONE TRANSFERASE"/>
    <property type="match status" value="1"/>
</dbReference>
<dbReference type="Gene3D" id="3.40.30.10">
    <property type="entry name" value="Glutaredoxin"/>
    <property type="match status" value="1"/>
</dbReference>
<dbReference type="GO" id="GO:0004364">
    <property type="term" value="F:glutathione transferase activity"/>
    <property type="evidence" value="ECO:0007669"/>
    <property type="project" value="UniProtKB-EC"/>
</dbReference>
<feature type="domain" description="GST N-terminal" evidence="6">
    <location>
        <begin position="3"/>
        <end position="79"/>
    </location>
</feature>
<dbReference type="PROSITE" id="PS50404">
    <property type="entry name" value="GST_NTER"/>
    <property type="match status" value="1"/>
</dbReference>
<comment type="catalytic activity">
    <reaction evidence="5">
        <text>RX + glutathione = an S-substituted glutathione + a halide anion + H(+)</text>
        <dbReference type="Rhea" id="RHEA:16437"/>
        <dbReference type="ChEBI" id="CHEBI:15378"/>
        <dbReference type="ChEBI" id="CHEBI:16042"/>
        <dbReference type="ChEBI" id="CHEBI:17792"/>
        <dbReference type="ChEBI" id="CHEBI:57925"/>
        <dbReference type="ChEBI" id="CHEBI:90779"/>
        <dbReference type="EC" id="2.5.1.18"/>
    </reaction>
</comment>
<dbReference type="InterPro" id="IPR036282">
    <property type="entry name" value="Glutathione-S-Trfase_C_sf"/>
</dbReference>
<keyword evidence="8" id="KW-1185">Reference proteome</keyword>
<dbReference type="SUPFAM" id="SSF52833">
    <property type="entry name" value="Thioredoxin-like"/>
    <property type="match status" value="1"/>
</dbReference>
<dbReference type="InterPro" id="IPR040079">
    <property type="entry name" value="Glutathione_S-Trfase"/>
</dbReference>
<dbReference type="InterPro" id="IPR036249">
    <property type="entry name" value="Thioredoxin-like_sf"/>
</dbReference>
<evidence type="ECO:0000313" key="8">
    <source>
        <dbReference type="Proteomes" id="UP000485058"/>
    </source>
</evidence>
<dbReference type="SFLD" id="SFLDS00019">
    <property type="entry name" value="Glutathione_Transferase_(cytos"/>
    <property type="match status" value="1"/>
</dbReference>
<evidence type="ECO:0000256" key="4">
    <source>
        <dbReference type="ARBA" id="ARBA00022679"/>
    </source>
</evidence>
<dbReference type="Pfam" id="PF02798">
    <property type="entry name" value="GST_N"/>
    <property type="match status" value="1"/>
</dbReference>
<feature type="non-terminal residue" evidence="7">
    <location>
        <position position="1"/>
    </location>
</feature>
<dbReference type="GO" id="GO:0006749">
    <property type="term" value="P:glutathione metabolic process"/>
    <property type="evidence" value="ECO:0007669"/>
    <property type="project" value="TreeGrafter"/>
</dbReference>
<dbReference type="InterPro" id="IPR004045">
    <property type="entry name" value="Glutathione_S-Trfase_N"/>
</dbReference>